<dbReference type="OrthoDB" id="1046782at2759"/>
<comment type="caution">
    <text evidence="2">The sequence shown here is derived from an EMBL/GenBank/DDBJ whole genome shotgun (WGS) entry which is preliminary data.</text>
</comment>
<gene>
    <name evidence="2" type="ORF">FAGAP_7712</name>
</gene>
<dbReference type="PANTHER" id="PTHR13593">
    <property type="match status" value="1"/>
</dbReference>
<evidence type="ECO:0000313" key="2">
    <source>
        <dbReference type="EMBL" id="KAF4496122.1"/>
    </source>
</evidence>
<dbReference type="InterPro" id="IPR000909">
    <property type="entry name" value="PLipase_C_PInositol-sp_X_dom"/>
</dbReference>
<proteinExistence type="predicted"/>
<dbReference type="PROSITE" id="PS50007">
    <property type="entry name" value="PIPLC_X_DOMAIN"/>
    <property type="match status" value="1"/>
</dbReference>
<protein>
    <submittedName>
        <fullName evidence="2">PLC-like phosphodiesterase</fullName>
    </submittedName>
</protein>
<feature type="domain" description="Phosphatidylinositol-specific phospholipase C X" evidence="1">
    <location>
        <begin position="274"/>
        <end position="430"/>
    </location>
</feature>
<dbReference type="InterPro" id="IPR017946">
    <property type="entry name" value="PLC-like_Pdiesterase_TIM-brl"/>
</dbReference>
<evidence type="ECO:0000313" key="3">
    <source>
        <dbReference type="Proteomes" id="UP000737391"/>
    </source>
</evidence>
<dbReference type="Pfam" id="PF00388">
    <property type="entry name" value="PI-PLC-X"/>
    <property type="match status" value="1"/>
</dbReference>
<dbReference type="SMART" id="SM00148">
    <property type="entry name" value="PLCXc"/>
    <property type="match status" value="1"/>
</dbReference>
<sequence length="596" mass="66151">MDSIFGNIEQILNNTTPQAPWRKVERVGQAGGFSSQHKPAMCEYEGKLFLTWANVTDNSFMWTTFDESDAGWQPIPGWCVLDGKKQAHTSALVVFNKVLYAIIPWQATDPTLNPQSGCDFLRYDGTTFNQCCTNTIPGPFSDNNEINEQSTSNPSLYVRDGKVRLMFLAAGDGRSVLETHSTMGASPPWARSHLKGLDESGNSGISAISSPEGDRSWICFKTHDGSSNLICHWEEEKISWSGNIVMGSGIHFITKNEAALSYFNTWVYAVWNVVDQTISISALSIPGTHDSCSSAWHDLPSPLNGWIRCQDMSITQQLNAGIRYFDIRASYKNIPARNRGEQVPLTAVHGDYVLGLSIEDVLGFFYAWLDTHPTEAVILQLKDDGKTTNSQYVSNDFYTLIQPNLAKYWLFAETIPTLDQIKGKIQLVRRVPVPNACRPKETFGIKVYNNWPQNAAGAINNPLINPGPIPASLWVEDNYTFDQNGSTALQEKKQNILDFLTKASGPLAPPTAPVWYIGYSSYVTDWNPFPPDSNFNYATENLGTVSMNQSLEEIINAKGGYNRPALVGTIVMNYPNWKSGTLIGSIIYTDSLNLST</sequence>
<name>A0A9P5B597_9HYPO</name>
<evidence type="ECO:0000259" key="1">
    <source>
        <dbReference type="SMART" id="SM00148"/>
    </source>
</evidence>
<dbReference type="PANTHER" id="PTHR13593:SF113">
    <property type="entry name" value="SI:DKEY-266F7.9"/>
    <property type="match status" value="1"/>
</dbReference>
<dbReference type="EMBL" id="LUFC02000569">
    <property type="protein sequence ID" value="KAF4496122.1"/>
    <property type="molecule type" value="Genomic_DNA"/>
</dbReference>
<dbReference type="GO" id="GO:0008081">
    <property type="term" value="F:phosphoric diester hydrolase activity"/>
    <property type="evidence" value="ECO:0007669"/>
    <property type="project" value="InterPro"/>
</dbReference>
<accession>A0A9P5B597</accession>
<dbReference type="AlphaFoldDB" id="A0A9P5B597"/>
<keyword evidence="3" id="KW-1185">Reference proteome</keyword>
<dbReference type="GO" id="GO:0006629">
    <property type="term" value="P:lipid metabolic process"/>
    <property type="evidence" value="ECO:0007669"/>
    <property type="project" value="InterPro"/>
</dbReference>
<dbReference type="SUPFAM" id="SSF51695">
    <property type="entry name" value="PLC-like phosphodiesterases"/>
    <property type="match status" value="1"/>
</dbReference>
<dbReference type="InterPro" id="IPR051057">
    <property type="entry name" value="PI-PLC_domain"/>
</dbReference>
<reference evidence="2" key="1">
    <citation type="submission" date="2020-01" db="EMBL/GenBank/DDBJ databases">
        <title>Identification and distribution of gene clusters putatively required for synthesis of sphingolipid metabolism inhibitors in phylogenetically diverse species of the filamentous fungus Fusarium.</title>
        <authorList>
            <person name="Kim H.-S."/>
            <person name="Busman M."/>
            <person name="Brown D.W."/>
            <person name="Divon H."/>
            <person name="Uhlig S."/>
            <person name="Proctor R.H."/>
        </authorList>
    </citation>
    <scope>NUCLEOTIDE SEQUENCE</scope>
    <source>
        <strain evidence="2">NRRL 31653</strain>
    </source>
</reference>
<dbReference type="Gene3D" id="3.20.20.190">
    <property type="entry name" value="Phosphatidylinositol (PI) phosphodiesterase"/>
    <property type="match status" value="1"/>
</dbReference>
<organism evidence="2 3">
    <name type="scientific">Fusarium agapanthi</name>
    <dbReference type="NCBI Taxonomy" id="1803897"/>
    <lineage>
        <taxon>Eukaryota</taxon>
        <taxon>Fungi</taxon>
        <taxon>Dikarya</taxon>
        <taxon>Ascomycota</taxon>
        <taxon>Pezizomycotina</taxon>
        <taxon>Sordariomycetes</taxon>
        <taxon>Hypocreomycetidae</taxon>
        <taxon>Hypocreales</taxon>
        <taxon>Nectriaceae</taxon>
        <taxon>Fusarium</taxon>
        <taxon>Fusarium fujikuroi species complex</taxon>
    </lineage>
</organism>
<dbReference type="Proteomes" id="UP000737391">
    <property type="component" value="Unassembled WGS sequence"/>
</dbReference>